<dbReference type="Proteomes" id="UP000324176">
    <property type="component" value="Unassembled WGS sequence"/>
</dbReference>
<reference evidence="9" key="1">
    <citation type="submission" date="2015-05" db="EMBL/GenBank/DDBJ databases">
        <title>Draft genome of Nitrosomonas communis strain Nm2.</title>
        <authorList>
            <person name="Kozlowski J.A."/>
            <person name="Kits K.D."/>
            <person name="Stein L.Y."/>
        </authorList>
    </citation>
    <scope>NUCLEOTIDE SEQUENCE [LARGE SCALE GENOMIC DNA]</scope>
    <source>
        <strain evidence="9">Nm2</strain>
    </source>
</reference>
<feature type="binding site" evidence="5">
    <location>
        <position position="341"/>
    </location>
    <ligand>
        <name>Ca(2+)</name>
        <dbReference type="ChEBI" id="CHEBI:29108"/>
    </ligand>
</feature>
<feature type="transmembrane region" description="Helical" evidence="6">
    <location>
        <begin position="7"/>
        <end position="30"/>
    </location>
</feature>
<feature type="binding site" evidence="5">
    <location>
        <position position="472"/>
    </location>
    <ligand>
        <name>Ca(2+)</name>
        <dbReference type="ChEBI" id="CHEBI:29108"/>
    </ligand>
</feature>
<dbReference type="Gene3D" id="2.30.120.10">
    <property type="match status" value="1"/>
</dbReference>
<comment type="cofactor">
    <cofactor evidence="5">
        <name>Ca(2+)</name>
        <dbReference type="ChEBI" id="CHEBI:29108"/>
    </cofactor>
    <text evidence="5">Binds 1 Ca(2+) ion per dimer.</text>
</comment>
<reference evidence="7 9" key="2">
    <citation type="journal article" date="2016" name="Genome Announc.">
        <title>Genome Sequence of Nitrosomonas communis Strain Nm2, a Mesophilic Ammonia-Oxidizing Bacterium Isolated from Mediterranean Soil.</title>
        <authorList>
            <person name="Kozlowski J.A."/>
            <person name="Kits K.D."/>
            <person name="Stein L.Y."/>
        </authorList>
    </citation>
    <scope>NUCLEOTIDE SEQUENCE [LARGE SCALE GENOMIC DNA]</scope>
    <source>
        <strain evidence="7 9">Nm2</strain>
    </source>
</reference>
<dbReference type="EMBL" id="CP011451">
    <property type="protein sequence ID" value="AKH39202.1"/>
    <property type="molecule type" value="Genomic_DNA"/>
</dbReference>
<dbReference type="InterPro" id="IPR043147">
    <property type="entry name" value="Penicillin_amidase_A-knob"/>
</dbReference>
<evidence type="ECO:0000256" key="3">
    <source>
        <dbReference type="ARBA" id="ARBA00023145"/>
    </source>
</evidence>
<evidence type="ECO:0000256" key="1">
    <source>
        <dbReference type="ARBA" id="ARBA00006586"/>
    </source>
</evidence>
<dbReference type="OrthoDB" id="9760084at2"/>
<evidence type="ECO:0000256" key="2">
    <source>
        <dbReference type="ARBA" id="ARBA00022801"/>
    </source>
</evidence>
<keyword evidence="6" id="KW-0472">Membrane</keyword>
<keyword evidence="5" id="KW-0106">Calcium</keyword>
<dbReference type="EMBL" id="VNHT01000020">
    <property type="protein sequence ID" value="TYP88655.1"/>
    <property type="molecule type" value="Genomic_DNA"/>
</dbReference>
<dbReference type="AlphaFoldDB" id="A0A0F7KK23"/>
<evidence type="ECO:0000313" key="9">
    <source>
        <dbReference type="Proteomes" id="UP000034156"/>
    </source>
</evidence>
<dbReference type="InterPro" id="IPR014395">
    <property type="entry name" value="Pen/GL7ACA/AHL_acylase"/>
</dbReference>
<protein>
    <submittedName>
        <fullName evidence="7">Penicillin amidase</fullName>
    </submittedName>
</protein>
<comment type="similarity">
    <text evidence="1">Belongs to the peptidase S45 family.</text>
</comment>
<feature type="binding site" evidence="5">
    <location>
        <position position="191"/>
    </location>
    <ligand>
        <name>Ca(2+)</name>
        <dbReference type="ChEBI" id="CHEBI:29108"/>
    </ligand>
</feature>
<evidence type="ECO:0000256" key="5">
    <source>
        <dbReference type="PIRSR" id="PIRSR001227-2"/>
    </source>
</evidence>
<dbReference type="Gene3D" id="1.10.1400.10">
    <property type="match status" value="1"/>
</dbReference>
<gene>
    <name evidence="7" type="ORF">AAW31_17480</name>
    <name evidence="8" type="ORF">BCL69_10209</name>
</gene>
<dbReference type="PIRSF" id="PIRSF001227">
    <property type="entry name" value="Pen_acylase"/>
    <property type="match status" value="1"/>
</dbReference>
<name>A0A0F7KK23_9PROT</name>
<dbReference type="GO" id="GO:0017000">
    <property type="term" value="P:antibiotic biosynthetic process"/>
    <property type="evidence" value="ECO:0007669"/>
    <property type="project" value="InterPro"/>
</dbReference>
<evidence type="ECO:0000313" key="10">
    <source>
        <dbReference type="Proteomes" id="UP000324176"/>
    </source>
</evidence>
<evidence type="ECO:0000256" key="4">
    <source>
        <dbReference type="PIRSR" id="PIRSR001227-1"/>
    </source>
</evidence>
<dbReference type="InterPro" id="IPR029055">
    <property type="entry name" value="Ntn_hydrolases_N"/>
</dbReference>
<keyword evidence="6" id="KW-0812">Transmembrane</keyword>
<keyword evidence="9" id="KW-1185">Reference proteome</keyword>
<dbReference type="SUPFAM" id="SSF56235">
    <property type="entry name" value="N-terminal nucleophile aminohydrolases (Ntn hydrolases)"/>
    <property type="match status" value="1"/>
</dbReference>
<proteinExistence type="inferred from homology"/>
<dbReference type="PATRIC" id="fig|44574.3.peg.4202"/>
<feature type="binding site" evidence="5">
    <location>
        <position position="344"/>
    </location>
    <ligand>
        <name>Ca(2+)</name>
        <dbReference type="ChEBI" id="CHEBI:29108"/>
    </ligand>
</feature>
<dbReference type="PANTHER" id="PTHR34218">
    <property type="entry name" value="PEPTIDASE S45 PENICILLIN AMIDASE"/>
    <property type="match status" value="1"/>
</dbReference>
<reference evidence="8 10" key="3">
    <citation type="submission" date="2019-07" db="EMBL/GenBank/DDBJ databases">
        <title>Active sludge and wastewater microbial communities from Klosterneuburg, Austria.</title>
        <authorList>
            <person name="Wagner M."/>
        </authorList>
    </citation>
    <scope>NUCLEOTIDE SEQUENCE [LARGE SCALE GENOMIC DNA]</scope>
    <source>
        <strain evidence="8 10">Nm2</strain>
    </source>
</reference>
<dbReference type="CDD" id="cd03747">
    <property type="entry name" value="Ntn_PGA_like"/>
    <property type="match status" value="1"/>
</dbReference>
<keyword evidence="2" id="KW-0378">Hydrolase</keyword>
<dbReference type="RefSeq" id="WP_046851222.1">
    <property type="nucleotide sequence ID" value="NZ_CP011451.1"/>
</dbReference>
<evidence type="ECO:0000313" key="8">
    <source>
        <dbReference type="EMBL" id="TYP88655.1"/>
    </source>
</evidence>
<sequence length="801" mass="89882">MARRVNLIYWFLLALLVLVLGLTGTCWLLLQGSLPKYEGEASISALSAPVVIERDALGSVTLHAQDRLDLARALGYVHAQERFLEMDLMRRSAAGELAELFGAAALPADRKARGHRMRARATAMLSELPESQRQLIDAYRDGVNEGLTKLAVRPFPYLLTRIQPHPWHSEDTLLVVISMYFTLQEAIFQRELQLSTLRAGLPETVYRFLTAPGGEWDAPLTGAPFEWPQLPSSEVFNLRKSGPSLKHNLPHHRNDYHDEAPGSNSFAVAGSLAGGAALIANDMHLTLRTPSLWFRTRIIYPHSQRPESFIDTIGVSLPGTPAIVVGSNRHIAWSFTNSYGDTADWVRIMIDPADPSRYRSAKDWKSITVHRETLRVRGAPDETIEVRETEWGPILASDHDGIPLALVWAAHQTGAINMDLIELEQVETVDRAIVVAQQAGMPAQNFIVGDRDGHIAWTIAGRIPLRRGHYNPTEPANWSEGNISWQGWLEAAQYPVIINPQEQRLWSGNARMVDGDMLAQLGDGGYELGARARQIRDSLQKTEHFTPTEFFLIQLDDRALFLSRWRQLFEQILDQAPSSSWRAEMQEAMRDWDSHASVNSVAYRIVRTFRQEIISRILDNFTAEIQSHYPDFSFPRLAQIEHAIWLLIVQRPLHLLPPEYTSWDQLLESCAQRIAVEMQAQPGGIAARTWGEKNTAAIRHPLSRVLPAFIAQWLDMPRDPLPGDSYMPRIQSPNFGASQRFVVAPGEEEHGYFSMPGGQSGHPLSPYYGSGHADWVAGKVTPFLPGPPERTLSLLPFKTSQ</sequence>
<keyword evidence="5" id="KW-0479">Metal-binding</keyword>
<organism evidence="7 9">
    <name type="scientific">Nitrosomonas communis</name>
    <dbReference type="NCBI Taxonomy" id="44574"/>
    <lineage>
        <taxon>Bacteria</taxon>
        <taxon>Pseudomonadati</taxon>
        <taxon>Pseudomonadota</taxon>
        <taxon>Betaproteobacteria</taxon>
        <taxon>Nitrosomonadales</taxon>
        <taxon>Nitrosomonadaceae</taxon>
        <taxon>Nitrosomonas</taxon>
    </lineage>
</organism>
<keyword evidence="3" id="KW-0865">Zymogen</keyword>
<keyword evidence="6" id="KW-1133">Transmembrane helix</keyword>
<dbReference type="InterPro" id="IPR043146">
    <property type="entry name" value="Penicillin_amidase_N_B-knob"/>
</dbReference>
<dbReference type="GO" id="GO:0016811">
    <property type="term" value="F:hydrolase activity, acting on carbon-nitrogen (but not peptide) bonds, in linear amides"/>
    <property type="evidence" value="ECO:0007669"/>
    <property type="project" value="InterPro"/>
</dbReference>
<dbReference type="Proteomes" id="UP000034156">
    <property type="component" value="Chromosome"/>
</dbReference>
<accession>A0A0F7KK23</accession>
<feature type="active site" description="Nucleophile" evidence="4">
    <location>
        <position position="263"/>
    </location>
</feature>
<dbReference type="GO" id="GO:0046872">
    <property type="term" value="F:metal ion binding"/>
    <property type="evidence" value="ECO:0007669"/>
    <property type="project" value="UniProtKB-KW"/>
</dbReference>
<dbReference type="KEGG" id="nco:AAW31_17480"/>
<dbReference type="Pfam" id="PF01804">
    <property type="entry name" value="Penicil_amidase"/>
    <property type="match status" value="1"/>
</dbReference>
<dbReference type="InterPro" id="IPR023343">
    <property type="entry name" value="Penicillin_amidase_dom1"/>
</dbReference>
<dbReference type="PANTHER" id="PTHR34218:SF4">
    <property type="entry name" value="ACYL-HOMOSERINE LACTONE ACYLASE QUIP"/>
    <property type="match status" value="1"/>
</dbReference>
<dbReference type="InterPro" id="IPR002692">
    <property type="entry name" value="S45"/>
</dbReference>
<dbReference type="Gene3D" id="3.60.20.10">
    <property type="entry name" value="Glutamine Phosphoribosylpyrophosphate, subunit 1, domain 1"/>
    <property type="match status" value="1"/>
</dbReference>
<evidence type="ECO:0000313" key="7">
    <source>
        <dbReference type="EMBL" id="AKH39202.1"/>
    </source>
</evidence>
<dbReference type="Gene3D" id="1.10.439.10">
    <property type="entry name" value="Penicillin Amidohydrolase, domain 1"/>
    <property type="match status" value="1"/>
</dbReference>
<evidence type="ECO:0000256" key="6">
    <source>
        <dbReference type="SAM" id="Phobius"/>
    </source>
</evidence>